<dbReference type="PANTHER" id="PTHR30462">
    <property type="entry name" value="INTERMEMBRANE TRANSPORT PROTEIN PQIB-RELATED"/>
    <property type="match status" value="1"/>
</dbReference>
<dbReference type="PANTHER" id="PTHR30462:SF1">
    <property type="entry name" value="INTERMEMBRANE TRANSPORT PROTEIN YEBS"/>
    <property type="match status" value="1"/>
</dbReference>
<evidence type="ECO:0000313" key="9">
    <source>
        <dbReference type="EMBL" id="CDL40207.1"/>
    </source>
</evidence>
<dbReference type="GO" id="GO:0005886">
    <property type="term" value="C:plasma membrane"/>
    <property type="evidence" value="ECO:0007669"/>
    <property type="project" value="UniProtKB-SubCell"/>
</dbReference>
<dbReference type="InterPro" id="IPR007498">
    <property type="entry name" value="PqiA-like"/>
</dbReference>
<feature type="transmembrane region" description="Helical" evidence="8">
    <location>
        <begin position="149"/>
        <end position="168"/>
    </location>
</feature>
<comment type="caution">
    <text evidence="9">The sequence shown here is derived from an EMBL/GenBank/DDBJ whole genome shotgun (WGS) entry which is preliminary data.</text>
</comment>
<keyword evidence="4" id="KW-0997">Cell inner membrane</keyword>
<sequence>MRSHQSAFCPRCQAKIRDGRDWSLTRLAAMAFTMLLLMPFAWGEPLLHIYLLGVRIDANVMQGIWQMTRQGDPLTASFVLFCVAGAPLILVTSIAYLWFGNILGMNLRPVLLMLERLKEWVMLDIYLVGIGVASIKVQDYAFLQPGVGLFAFIALVILSILTLSHLNVEQLWDRFYPQRPARRPDEKAPRLPRLSLYRLSGRSGSLPSLPYPAALAQESKHPKVLGGATGLDCPTFAC</sequence>
<dbReference type="NCBIfam" id="TIGR00155">
    <property type="entry name" value="pqiA_fam"/>
    <property type="match status" value="1"/>
</dbReference>
<proteinExistence type="inferred from homology"/>
<feature type="transmembrane region" description="Helical" evidence="8">
    <location>
        <begin position="120"/>
        <end position="137"/>
    </location>
</feature>
<feature type="transmembrane region" description="Helical" evidence="8">
    <location>
        <begin position="76"/>
        <end position="99"/>
    </location>
</feature>
<name>A0A7G2ISU1_CITFR</name>
<evidence type="ECO:0000256" key="2">
    <source>
        <dbReference type="ARBA" id="ARBA00007555"/>
    </source>
</evidence>
<evidence type="ECO:0000256" key="1">
    <source>
        <dbReference type="ARBA" id="ARBA00004429"/>
    </source>
</evidence>
<organism evidence="9 10">
    <name type="scientific">Citrobacter freundii</name>
    <dbReference type="NCBI Taxonomy" id="546"/>
    <lineage>
        <taxon>Bacteria</taxon>
        <taxon>Pseudomonadati</taxon>
        <taxon>Pseudomonadota</taxon>
        <taxon>Gammaproteobacteria</taxon>
        <taxon>Enterobacterales</taxon>
        <taxon>Enterobacteriaceae</taxon>
        <taxon>Citrobacter</taxon>
        <taxon>Citrobacter freundii complex</taxon>
    </lineage>
</organism>
<protein>
    <submittedName>
        <fullName evidence="9">Paraquat-inducible protein A</fullName>
    </submittedName>
</protein>
<dbReference type="AlphaFoldDB" id="A0A7G2ISU1"/>
<evidence type="ECO:0000256" key="3">
    <source>
        <dbReference type="ARBA" id="ARBA00022475"/>
    </source>
</evidence>
<keyword evidence="6 8" id="KW-1133">Transmembrane helix</keyword>
<dbReference type="EMBL" id="CBWP010000071">
    <property type="protein sequence ID" value="CDL40207.1"/>
    <property type="molecule type" value="Genomic_DNA"/>
</dbReference>
<dbReference type="InterPro" id="IPR051800">
    <property type="entry name" value="PqiA-PqiB_transport"/>
</dbReference>
<evidence type="ECO:0000256" key="8">
    <source>
        <dbReference type="SAM" id="Phobius"/>
    </source>
</evidence>
<evidence type="ECO:0000313" key="10">
    <source>
        <dbReference type="Proteomes" id="UP000019194"/>
    </source>
</evidence>
<accession>A0A7G2ISU1</accession>
<keyword evidence="7 8" id="KW-0472">Membrane</keyword>
<evidence type="ECO:0000256" key="7">
    <source>
        <dbReference type="ARBA" id="ARBA00023136"/>
    </source>
</evidence>
<evidence type="ECO:0000256" key="6">
    <source>
        <dbReference type="ARBA" id="ARBA00022989"/>
    </source>
</evidence>
<evidence type="ECO:0000256" key="4">
    <source>
        <dbReference type="ARBA" id="ARBA00022519"/>
    </source>
</evidence>
<feature type="transmembrane region" description="Helical" evidence="8">
    <location>
        <begin position="24"/>
        <end position="42"/>
    </location>
</feature>
<dbReference type="InterPro" id="IPR005219">
    <property type="entry name" value="PqiA-like_proteobact"/>
</dbReference>
<reference evidence="9 10" key="1">
    <citation type="submission" date="2013-10" db="EMBL/GenBank/DDBJ databases">
        <title>Antibiotic resistance diversity of beta-lactamase producers in the General Hospital Vienna.</title>
        <authorList>
            <person name="Barisic I."/>
            <person name="Mitteregger D."/>
            <person name="Hirschl A.M."/>
            <person name="Noehammer C."/>
            <person name="Wiesinger-Mayr H."/>
        </authorList>
    </citation>
    <scope>NUCLEOTIDE SEQUENCE [LARGE SCALE GENOMIC DNA]</scope>
    <source>
        <strain evidence="9 10">ISC11</strain>
    </source>
</reference>
<dbReference type="Proteomes" id="UP000019194">
    <property type="component" value="Unassembled WGS sequence"/>
</dbReference>
<dbReference type="Pfam" id="PF04403">
    <property type="entry name" value="PqiA"/>
    <property type="match status" value="1"/>
</dbReference>
<keyword evidence="5 8" id="KW-0812">Transmembrane</keyword>
<comment type="similarity">
    <text evidence="2">Belongs to the PqiA family.</text>
</comment>
<comment type="subcellular location">
    <subcellularLocation>
        <location evidence="1">Cell inner membrane</location>
        <topology evidence="1">Multi-pass membrane protein</topology>
    </subcellularLocation>
</comment>
<keyword evidence="3" id="KW-1003">Cell membrane</keyword>
<evidence type="ECO:0000256" key="5">
    <source>
        <dbReference type="ARBA" id="ARBA00022692"/>
    </source>
</evidence>